<dbReference type="Gene3D" id="3.30.2310.20">
    <property type="entry name" value="RelE-like"/>
    <property type="match status" value="1"/>
</dbReference>
<accession>A0ABW4CCV9</accession>
<dbReference type="Pfam" id="PF13361">
    <property type="entry name" value="UvrD_C"/>
    <property type="match status" value="2"/>
</dbReference>
<evidence type="ECO:0000256" key="3">
    <source>
        <dbReference type="ARBA" id="ARBA00022806"/>
    </source>
</evidence>
<evidence type="ECO:0000256" key="10">
    <source>
        <dbReference type="SAM" id="Coils"/>
    </source>
</evidence>
<dbReference type="PANTHER" id="PTHR11070:SF45">
    <property type="entry name" value="DNA 3'-5' HELICASE"/>
    <property type="match status" value="1"/>
</dbReference>
<dbReference type="InterPro" id="IPR027417">
    <property type="entry name" value="P-loop_NTPase"/>
</dbReference>
<comment type="caution">
    <text evidence="12">The sequence shown here is derived from an EMBL/GenBank/DDBJ whole genome shotgun (WGS) entry which is preliminary data.</text>
</comment>
<dbReference type="GO" id="GO:0004527">
    <property type="term" value="F:exonuclease activity"/>
    <property type="evidence" value="ECO:0007669"/>
    <property type="project" value="UniProtKB-KW"/>
</dbReference>
<dbReference type="SUPFAM" id="SSF52540">
    <property type="entry name" value="P-loop containing nucleoside triphosphate hydrolases"/>
    <property type="match status" value="1"/>
</dbReference>
<evidence type="ECO:0000256" key="4">
    <source>
        <dbReference type="ARBA" id="ARBA00022840"/>
    </source>
</evidence>
<protein>
    <recommendedName>
        <fullName evidence="7">DNA 3'-5' helicase</fullName>
        <ecNumber evidence="7">5.6.2.4</ecNumber>
    </recommendedName>
</protein>
<dbReference type="Gene3D" id="3.40.50.300">
    <property type="entry name" value="P-loop containing nucleotide triphosphate hydrolases"/>
    <property type="match status" value="2"/>
</dbReference>
<dbReference type="EC" id="5.6.2.4" evidence="7"/>
<evidence type="ECO:0000313" key="12">
    <source>
        <dbReference type="EMBL" id="MFD1428383.1"/>
    </source>
</evidence>
<gene>
    <name evidence="12" type="ORF">ACFQ4Y_15875</name>
</gene>
<reference evidence="13" key="1">
    <citation type="journal article" date="2019" name="Int. J. Syst. Evol. Microbiol.">
        <title>The Global Catalogue of Microorganisms (GCM) 10K type strain sequencing project: providing services to taxonomists for standard genome sequencing and annotation.</title>
        <authorList>
            <consortium name="The Broad Institute Genomics Platform"/>
            <consortium name="The Broad Institute Genome Sequencing Center for Infectious Disease"/>
            <person name="Wu L."/>
            <person name="Ma J."/>
        </authorList>
    </citation>
    <scope>NUCLEOTIDE SEQUENCE [LARGE SCALE GENOMIC DNA]</scope>
    <source>
        <strain evidence="13">S1</strain>
    </source>
</reference>
<dbReference type="PANTHER" id="PTHR11070">
    <property type="entry name" value="UVRD / RECB / PCRA DNA HELICASE FAMILY MEMBER"/>
    <property type="match status" value="1"/>
</dbReference>
<dbReference type="PROSITE" id="PS51198">
    <property type="entry name" value="UVRD_HELICASE_ATP_BIND"/>
    <property type="match status" value="1"/>
</dbReference>
<dbReference type="InterPro" id="IPR014016">
    <property type="entry name" value="UvrD-like_ATP-bd"/>
</dbReference>
<feature type="binding site" evidence="9">
    <location>
        <begin position="268"/>
        <end position="275"/>
    </location>
    <ligand>
        <name>ATP</name>
        <dbReference type="ChEBI" id="CHEBI:30616"/>
    </ligand>
</feature>
<feature type="coiled-coil region" evidence="10">
    <location>
        <begin position="566"/>
        <end position="613"/>
    </location>
</feature>
<evidence type="ECO:0000256" key="8">
    <source>
        <dbReference type="ARBA" id="ARBA00048988"/>
    </source>
</evidence>
<sequence length="716" mass="82972">MEVAMHVTFLEAYSRLPQTERKKTTEMIRKLRTNSRTSSLNVERYHEAVDPHVYSIRASQSYRTIGLWPDKGKTLLLLWVDHHDEAYRWAKQKRFTVNLQNNTLRMWSMAEEGGMTGFPLDSPSTQYGLFSIYTDRQLLDVGVPKQLLPFIREIREPGELNHPKEEIPEETLEALKLLAEGEPFDAVYQFVLEWRVEQNQTEPEENEAEALERVIHSPASSRSIVVISSDEQLNEILDKPMEKWRTFLHPSQRSIVEGNYRGPLRLLGGAGTGKTVVAMHRARRLAREVLQPGEKVLFTTFNLNLADSIRQTLGTMCTESELERIEVVAIDRLARQIVDRWQVANIEAVVMDRSQFESIWREALDEAGWTEDKLPFALEEYEQVIQYHGVESWPEYRDLPRSGRGVRITYAARERMWSATQYYRNRMRKLGWYEFTDVLRMARKWVESHPRKESYRSAVVDEVQDFHPEGLKLLRALVPQRENDLLLCGDAHQRIYSRYVTLSQCGIDVRGKRSKRLRINYRTTEEIRSETIRTLQGVQYDDLDGGKDEGKEISLLHGNLPERHHFQTEEEETEYLVNQIRELQKQGIPTDDIAVLARKNKLVEEVRQSLEEAGIPVVIMTSRYQKPEAGVSCGTMHRSKGLEFRAVFLIGVNQGIVPPLSRLEGCFDNEERTEVEKQERSLLYVAGTRARDQLFVTSHGVPSPLWPVKEISSHLS</sequence>
<name>A0ABW4CCV9_9BACL</name>
<keyword evidence="5" id="KW-0413">Isomerase</keyword>
<keyword evidence="1 9" id="KW-0547">Nucleotide-binding</keyword>
<dbReference type="Pfam" id="PF00580">
    <property type="entry name" value="UvrD-helicase"/>
    <property type="match status" value="1"/>
</dbReference>
<evidence type="ECO:0000256" key="9">
    <source>
        <dbReference type="PROSITE-ProRule" id="PRU00560"/>
    </source>
</evidence>
<dbReference type="RefSeq" id="WP_380167232.1">
    <property type="nucleotide sequence ID" value="NZ_JBHTNU010000022.1"/>
</dbReference>
<evidence type="ECO:0000259" key="11">
    <source>
        <dbReference type="PROSITE" id="PS51198"/>
    </source>
</evidence>
<keyword evidence="2 9" id="KW-0378">Hydrolase</keyword>
<evidence type="ECO:0000256" key="7">
    <source>
        <dbReference type="ARBA" id="ARBA00034808"/>
    </source>
</evidence>
<organism evidence="12 13">
    <name type="scientific">Kroppenstedtia sanguinis</name>
    <dbReference type="NCBI Taxonomy" id="1380684"/>
    <lineage>
        <taxon>Bacteria</taxon>
        <taxon>Bacillati</taxon>
        <taxon>Bacillota</taxon>
        <taxon>Bacilli</taxon>
        <taxon>Bacillales</taxon>
        <taxon>Thermoactinomycetaceae</taxon>
        <taxon>Kroppenstedtia</taxon>
    </lineage>
</organism>
<keyword evidence="13" id="KW-1185">Reference proteome</keyword>
<keyword evidence="10" id="KW-0175">Coiled coil</keyword>
<evidence type="ECO:0000256" key="2">
    <source>
        <dbReference type="ARBA" id="ARBA00022801"/>
    </source>
</evidence>
<evidence type="ECO:0000313" key="13">
    <source>
        <dbReference type="Proteomes" id="UP001597282"/>
    </source>
</evidence>
<keyword evidence="12" id="KW-0540">Nuclease</keyword>
<evidence type="ECO:0000256" key="6">
    <source>
        <dbReference type="ARBA" id="ARBA00034617"/>
    </source>
</evidence>
<keyword evidence="4 9" id="KW-0067">ATP-binding</keyword>
<dbReference type="InterPro" id="IPR014017">
    <property type="entry name" value="DNA_helicase_UvrD-like_C"/>
</dbReference>
<evidence type="ECO:0000256" key="1">
    <source>
        <dbReference type="ARBA" id="ARBA00022741"/>
    </source>
</evidence>
<proteinExistence type="predicted"/>
<keyword evidence="12" id="KW-0269">Exonuclease</keyword>
<dbReference type="EMBL" id="JBHTNU010000022">
    <property type="protein sequence ID" value="MFD1428383.1"/>
    <property type="molecule type" value="Genomic_DNA"/>
</dbReference>
<dbReference type="InterPro" id="IPR000212">
    <property type="entry name" value="DNA_helicase_UvrD/REP"/>
</dbReference>
<evidence type="ECO:0000256" key="5">
    <source>
        <dbReference type="ARBA" id="ARBA00023235"/>
    </source>
</evidence>
<comment type="catalytic activity">
    <reaction evidence="8">
        <text>ATP + H2O = ADP + phosphate + H(+)</text>
        <dbReference type="Rhea" id="RHEA:13065"/>
        <dbReference type="ChEBI" id="CHEBI:15377"/>
        <dbReference type="ChEBI" id="CHEBI:15378"/>
        <dbReference type="ChEBI" id="CHEBI:30616"/>
        <dbReference type="ChEBI" id="CHEBI:43474"/>
        <dbReference type="ChEBI" id="CHEBI:456216"/>
        <dbReference type="EC" id="5.6.2.4"/>
    </reaction>
</comment>
<dbReference type="CDD" id="cd18807">
    <property type="entry name" value="SF1_C_UvrD"/>
    <property type="match status" value="1"/>
</dbReference>
<comment type="catalytic activity">
    <reaction evidence="6">
        <text>Couples ATP hydrolysis with the unwinding of duplex DNA by translocating in the 3'-5' direction.</text>
        <dbReference type="EC" id="5.6.2.4"/>
    </reaction>
</comment>
<keyword evidence="3 9" id="KW-0347">Helicase</keyword>
<feature type="domain" description="UvrD-like helicase ATP-binding" evidence="11">
    <location>
        <begin position="247"/>
        <end position="530"/>
    </location>
</feature>
<dbReference type="Proteomes" id="UP001597282">
    <property type="component" value="Unassembled WGS sequence"/>
</dbReference>
<dbReference type="InterPro" id="IPR035093">
    <property type="entry name" value="RelE/ParE_toxin_dom_sf"/>
</dbReference>